<protein>
    <recommendedName>
        <fullName evidence="10">tRNA dimethylallyltransferase</fullName>
        <ecNumber evidence="10">2.5.1.75</ecNumber>
    </recommendedName>
    <alternativeName>
        <fullName evidence="10">Dimethylallyl diphosphate:tRNA dimethylallyltransferase</fullName>
        <shortName evidence="10">DMAPP:tRNA dimethylallyltransferase</shortName>
        <shortName evidence="10">DMATase</shortName>
    </alternativeName>
    <alternativeName>
        <fullName evidence="10">Isopentenyl-diphosphate:tRNA isopentenyltransferase</fullName>
        <shortName evidence="10">IPP transferase</shortName>
        <shortName evidence="10">IPPT</shortName>
        <shortName evidence="10">IPTase</shortName>
    </alternativeName>
</protein>
<sequence length="311" mass="35541">MEGEVFLSKIPVIVIVGPTAVGKTALSIELAQKFDGEIISGDSMQVYRGLDIGTAKITPEEMAGIPHYLIDIREPSETYDVSEFKRETHQLIRDIWKRGKIPFLVGGTGLYVQSVLYDYTFSEVKSDPVFREELAKKPSETLLSMLREVDPESANSLHANNPRRIIRALEVYHLSGKKFSELQNQEAQSSEFDPLLIGLNRERSELYARINLRVELMLAQGLLEEARRFYDTGVRDVPAARGIGYKELFTYFDGNMALADATELLQRNSRRFAKRQLTWFRNRLDVHWFDTGESGINSVIAMEIKQFLKRE</sequence>
<accession>W7BCK2</accession>
<comment type="catalytic activity">
    <reaction evidence="9 10 11">
        <text>adenosine(37) in tRNA + dimethylallyl diphosphate = N(6)-dimethylallyladenosine(37) in tRNA + diphosphate</text>
        <dbReference type="Rhea" id="RHEA:26482"/>
        <dbReference type="Rhea" id="RHEA-COMP:10162"/>
        <dbReference type="Rhea" id="RHEA-COMP:10375"/>
        <dbReference type="ChEBI" id="CHEBI:33019"/>
        <dbReference type="ChEBI" id="CHEBI:57623"/>
        <dbReference type="ChEBI" id="CHEBI:74411"/>
        <dbReference type="ChEBI" id="CHEBI:74415"/>
        <dbReference type="EC" id="2.5.1.75"/>
    </reaction>
</comment>
<comment type="function">
    <text evidence="2 10 12">Catalyzes the transfer of a dimethylallyl group onto the adenine at position 37 in tRNAs that read codons beginning with uridine, leading to the formation of N6-(dimethylallyl)adenosine (i(6)A).</text>
</comment>
<evidence type="ECO:0000256" key="1">
    <source>
        <dbReference type="ARBA" id="ARBA00001946"/>
    </source>
</evidence>
<dbReference type="EMBL" id="AODD01000002">
    <property type="protein sequence ID" value="EUJ24809.1"/>
    <property type="molecule type" value="Genomic_DNA"/>
</dbReference>
<feature type="site" description="Interaction with substrate tRNA" evidence="10">
    <location>
        <position position="131"/>
    </location>
</feature>
<comment type="caution">
    <text evidence="10">Lacks conserved residue(s) required for the propagation of feature annotation.</text>
</comment>
<gene>
    <name evidence="10 14" type="primary">miaA</name>
    <name evidence="14" type="ORF">PGRAN_02920</name>
</gene>
<dbReference type="Gene3D" id="3.40.50.300">
    <property type="entry name" value="P-loop containing nucleotide triphosphate hydrolases"/>
    <property type="match status" value="1"/>
</dbReference>
<dbReference type="Gene3D" id="1.10.20.140">
    <property type="match status" value="1"/>
</dbReference>
<dbReference type="STRING" id="1265819.PGRAN_02920"/>
<dbReference type="GO" id="GO:0006400">
    <property type="term" value="P:tRNA modification"/>
    <property type="evidence" value="ECO:0007669"/>
    <property type="project" value="TreeGrafter"/>
</dbReference>
<keyword evidence="15" id="KW-1185">Reference proteome</keyword>
<dbReference type="InterPro" id="IPR039657">
    <property type="entry name" value="Dimethylallyltransferase"/>
</dbReference>
<dbReference type="Proteomes" id="UP000019253">
    <property type="component" value="Unassembled WGS sequence"/>
</dbReference>
<dbReference type="PANTHER" id="PTHR11088:SF60">
    <property type="entry name" value="TRNA DIMETHYLALLYLTRANSFERASE"/>
    <property type="match status" value="1"/>
</dbReference>
<comment type="similarity">
    <text evidence="3 10 13">Belongs to the IPP transferase family.</text>
</comment>
<evidence type="ECO:0000256" key="12">
    <source>
        <dbReference type="RuleBase" id="RU003784"/>
    </source>
</evidence>
<evidence type="ECO:0000256" key="3">
    <source>
        <dbReference type="ARBA" id="ARBA00005842"/>
    </source>
</evidence>
<evidence type="ECO:0000256" key="4">
    <source>
        <dbReference type="ARBA" id="ARBA00022679"/>
    </source>
</evidence>
<proteinExistence type="inferred from homology"/>
<keyword evidence="7 10" id="KW-0067">ATP-binding</keyword>
<dbReference type="GO" id="GO:0005524">
    <property type="term" value="F:ATP binding"/>
    <property type="evidence" value="ECO:0007669"/>
    <property type="project" value="UniProtKB-UniRule"/>
</dbReference>
<feature type="region of interest" description="Interaction with substrate tRNA" evidence="10">
    <location>
        <begin position="42"/>
        <end position="45"/>
    </location>
</feature>
<dbReference type="AlphaFoldDB" id="W7BCK2"/>
<evidence type="ECO:0000256" key="7">
    <source>
        <dbReference type="ARBA" id="ARBA00022840"/>
    </source>
</evidence>
<organism evidence="14 15">
    <name type="scientific">Listeria grandensis FSL F6-0971</name>
    <dbReference type="NCBI Taxonomy" id="1265819"/>
    <lineage>
        <taxon>Bacteria</taxon>
        <taxon>Bacillati</taxon>
        <taxon>Bacillota</taxon>
        <taxon>Bacilli</taxon>
        <taxon>Bacillales</taxon>
        <taxon>Listeriaceae</taxon>
        <taxon>Listeria</taxon>
    </lineage>
</organism>
<comment type="subunit">
    <text evidence="10">Monomer.</text>
</comment>
<evidence type="ECO:0000256" key="10">
    <source>
        <dbReference type="HAMAP-Rule" id="MF_00185"/>
    </source>
</evidence>
<evidence type="ECO:0000256" key="2">
    <source>
        <dbReference type="ARBA" id="ARBA00003213"/>
    </source>
</evidence>
<dbReference type="GO" id="GO:0052381">
    <property type="term" value="F:tRNA dimethylallyltransferase activity"/>
    <property type="evidence" value="ECO:0007669"/>
    <property type="project" value="UniProtKB-UniRule"/>
</dbReference>
<evidence type="ECO:0000256" key="9">
    <source>
        <dbReference type="ARBA" id="ARBA00049563"/>
    </source>
</evidence>
<dbReference type="EC" id="2.5.1.75" evidence="10"/>
<evidence type="ECO:0000313" key="14">
    <source>
        <dbReference type="EMBL" id="EUJ24809.1"/>
    </source>
</evidence>
<evidence type="ECO:0000256" key="13">
    <source>
        <dbReference type="RuleBase" id="RU003785"/>
    </source>
</evidence>
<dbReference type="NCBIfam" id="TIGR00174">
    <property type="entry name" value="miaA"/>
    <property type="match status" value="1"/>
</dbReference>
<dbReference type="PATRIC" id="fig|1265819.5.peg.579"/>
<dbReference type="InterPro" id="IPR018022">
    <property type="entry name" value="IPT"/>
</dbReference>
<evidence type="ECO:0000256" key="8">
    <source>
        <dbReference type="ARBA" id="ARBA00022842"/>
    </source>
</evidence>
<keyword evidence="4 10" id="KW-0808">Transferase</keyword>
<dbReference type="SUPFAM" id="SSF52540">
    <property type="entry name" value="P-loop containing nucleoside triphosphate hydrolases"/>
    <property type="match status" value="1"/>
</dbReference>
<keyword evidence="5 10" id="KW-0819">tRNA processing</keyword>
<reference evidence="14 15" key="1">
    <citation type="journal article" date="2014" name="Int. J. Syst. Evol. Microbiol.">
        <title>Listeria floridensis sp. nov., Listeria aquatica sp. nov., Listeria cornellensis sp. nov., Listeria riparia sp. nov. and Listeria grandensis sp. nov., from agricultural and natural environments.</title>
        <authorList>
            <person name="den Bakker H.C."/>
            <person name="Warchocki S."/>
            <person name="Wright E.M."/>
            <person name="Allred A.F."/>
            <person name="Ahlstrom C."/>
            <person name="Manuel C.S."/>
            <person name="Stasiewicz M.J."/>
            <person name="Burrell A."/>
            <person name="Roof S."/>
            <person name="Strawn L."/>
            <person name="Fortes E.D."/>
            <person name="Nightingale K.K."/>
            <person name="Kephart D."/>
            <person name="Wiedmann M."/>
        </authorList>
    </citation>
    <scope>NUCLEOTIDE SEQUENCE [LARGE SCALE GENOMIC DNA]</scope>
    <source>
        <strain evidence="15">FSL F6-971</strain>
    </source>
</reference>
<comment type="caution">
    <text evidence="14">The sequence shown here is derived from an EMBL/GenBank/DDBJ whole genome shotgun (WGS) entry which is preliminary data.</text>
</comment>
<evidence type="ECO:0000313" key="15">
    <source>
        <dbReference type="Proteomes" id="UP000019253"/>
    </source>
</evidence>
<evidence type="ECO:0000256" key="5">
    <source>
        <dbReference type="ARBA" id="ARBA00022694"/>
    </source>
</evidence>
<comment type="cofactor">
    <cofactor evidence="1 10">
        <name>Mg(2+)</name>
        <dbReference type="ChEBI" id="CHEBI:18420"/>
    </cofactor>
</comment>
<dbReference type="HAMAP" id="MF_00185">
    <property type="entry name" value="IPP_trans"/>
    <property type="match status" value="1"/>
</dbReference>
<feature type="binding site" evidence="10">
    <location>
        <begin position="19"/>
        <end position="24"/>
    </location>
    <ligand>
        <name>substrate</name>
    </ligand>
</feature>
<dbReference type="Pfam" id="PF01715">
    <property type="entry name" value="IPPT"/>
    <property type="match status" value="1"/>
</dbReference>
<feature type="site" description="Interaction with substrate tRNA" evidence="10">
    <location>
        <position position="108"/>
    </location>
</feature>
<keyword evidence="8 10" id="KW-0460">Magnesium</keyword>
<dbReference type="InterPro" id="IPR027417">
    <property type="entry name" value="P-loop_NTPase"/>
</dbReference>
<evidence type="ECO:0000256" key="6">
    <source>
        <dbReference type="ARBA" id="ARBA00022741"/>
    </source>
</evidence>
<dbReference type="PANTHER" id="PTHR11088">
    <property type="entry name" value="TRNA DIMETHYLALLYLTRANSFERASE"/>
    <property type="match status" value="1"/>
</dbReference>
<name>W7BCK2_9LIST</name>
<evidence type="ECO:0000256" key="11">
    <source>
        <dbReference type="RuleBase" id="RU003783"/>
    </source>
</evidence>
<feature type="binding site" evidence="10">
    <location>
        <begin position="17"/>
        <end position="24"/>
    </location>
    <ligand>
        <name>ATP</name>
        <dbReference type="ChEBI" id="CHEBI:30616"/>
    </ligand>
</feature>
<keyword evidence="6 10" id="KW-0547">Nucleotide-binding</keyword>